<proteinExistence type="predicted"/>
<evidence type="ECO:0000313" key="1">
    <source>
        <dbReference type="EMBL" id="GCE41755.1"/>
    </source>
</evidence>
<dbReference type="OrthoDB" id="4722229at2"/>
<name>A0A402CDT6_RHOWR</name>
<accession>A0A402CDT6</accession>
<dbReference type="EMBL" id="BHYM01000046">
    <property type="protein sequence ID" value="GCE41755.1"/>
    <property type="molecule type" value="Genomic_DNA"/>
</dbReference>
<dbReference type="AlphaFoldDB" id="A0A402CDT6"/>
<comment type="caution">
    <text evidence="1">The sequence shown here is derived from an EMBL/GenBank/DDBJ whole genome shotgun (WGS) entry which is preliminary data.</text>
</comment>
<reference evidence="1 2" key="1">
    <citation type="submission" date="2018-11" db="EMBL/GenBank/DDBJ databases">
        <title>Microbial catabolism of amino acid.</title>
        <authorList>
            <person name="Hibi M."/>
            <person name="Ogawa J."/>
        </authorList>
    </citation>
    <scope>NUCLEOTIDE SEQUENCE [LARGE SCALE GENOMIC DNA]</scope>
    <source>
        <strain evidence="1 2">C31-06</strain>
    </source>
</reference>
<gene>
    <name evidence="1" type="ORF">Rhow_005414</name>
</gene>
<protein>
    <submittedName>
        <fullName evidence="1">Uncharacterized protein</fullName>
    </submittedName>
</protein>
<keyword evidence="2" id="KW-1185">Reference proteome</keyword>
<evidence type="ECO:0000313" key="2">
    <source>
        <dbReference type="Proteomes" id="UP000287519"/>
    </source>
</evidence>
<dbReference type="Proteomes" id="UP000287519">
    <property type="component" value="Unassembled WGS sequence"/>
</dbReference>
<dbReference type="RefSeq" id="WP_124393792.1">
    <property type="nucleotide sequence ID" value="NZ_BHYM01000046.1"/>
</dbReference>
<organism evidence="1 2">
    <name type="scientific">Rhodococcus wratislaviensis</name>
    <name type="common">Tsukamurella wratislaviensis</name>
    <dbReference type="NCBI Taxonomy" id="44752"/>
    <lineage>
        <taxon>Bacteria</taxon>
        <taxon>Bacillati</taxon>
        <taxon>Actinomycetota</taxon>
        <taxon>Actinomycetes</taxon>
        <taxon>Mycobacteriales</taxon>
        <taxon>Nocardiaceae</taxon>
        <taxon>Rhodococcus</taxon>
    </lineage>
</organism>
<sequence>MSEHARELTPTPRGPVCCVHVQGAAAYRVGYPPTSWEWTPWVYATDGRFTGRWDDPAGVWRTLYIGATRLACYLEVLAYARKSDELGVALDEIVDNDGGEWPTIAPGRVPRSWMAARVTGSGVISGWFVVPGDTETMATLRTIFRAHAIRLGLADLDTAAIRDGRPRALTQAISQWINTLTDLDNEPVAGIQFDSRHGDNLALWALYERPGDGAVGSKVTPLDFGPVREDDRDLIEAMRLHNLVWDD</sequence>